<dbReference type="Proteomes" id="UP000256294">
    <property type="component" value="Unassembled WGS sequence"/>
</dbReference>
<dbReference type="AlphaFoldDB" id="A0A3D9USP9"/>
<organism evidence="1 2">
    <name type="scientific">Xenorhabdus cabanillasii</name>
    <dbReference type="NCBI Taxonomy" id="351673"/>
    <lineage>
        <taxon>Bacteria</taxon>
        <taxon>Pseudomonadati</taxon>
        <taxon>Pseudomonadota</taxon>
        <taxon>Gammaproteobacteria</taxon>
        <taxon>Enterobacterales</taxon>
        <taxon>Morganellaceae</taxon>
        <taxon>Xenorhabdus</taxon>
    </lineage>
</organism>
<proteinExistence type="predicted"/>
<reference evidence="1 2" key="1">
    <citation type="submission" date="2018-08" db="EMBL/GenBank/DDBJ databases">
        <title>Genomic Encyclopedia of Archaeal and Bacterial Type Strains, Phase II (KMG-II): from individual species to whole genera.</title>
        <authorList>
            <person name="Goeker M."/>
        </authorList>
    </citation>
    <scope>NUCLEOTIDE SEQUENCE [LARGE SCALE GENOMIC DNA]</scope>
    <source>
        <strain evidence="1 2">DSM 17905</strain>
    </source>
</reference>
<gene>
    <name evidence="1" type="ORF">BDD26_2547</name>
</gene>
<sequence>MSKLTVAEKKWLNKLQKVLNECPFNRLRYSSLETWLL</sequence>
<accession>A0A3D9USP9</accession>
<keyword evidence="2" id="KW-1185">Reference proteome</keyword>
<evidence type="ECO:0000313" key="2">
    <source>
        <dbReference type="Proteomes" id="UP000256294"/>
    </source>
</evidence>
<name>A0A3D9USP9_9GAMM</name>
<evidence type="ECO:0000313" key="1">
    <source>
        <dbReference type="EMBL" id="REF27731.1"/>
    </source>
</evidence>
<comment type="caution">
    <text evidence="1">The sequence shown here is derived from an EMBL/GenBank/DDBJ whole genome shotgun (WGS) entry which is preliminary data.</text>
</comment>
<protein>
    <submittedName>
        <fullName evidence="1">Uncharacterized protein</fullName>
    </submittedName>
</protein>
<dbReference type="EMBL" id="QTUB01000001">
    <property type="protein sequence ID" value="REF27731.1"/>
    <property type="molecule type" value="Genomic_DNA"/>
</dbReference>